<name>A0AAN9S7G9_PSOTE</name>
<gene>
    <name evidence="1" type="ORF">VNO78_25484</name>
</gene>
<dbReference type="AlphaFoldDB" id="A0AAN9S7G9"/>
<accession>A0AAN9S7G9</accession>
<dbReference type="Proteomes" id="UP001386955">
    <property type="component" value="Unassembled WGS sequence"/>
</dbReference>
<dbReference type="EMBL" id="JAYMYS010000006">
    <property type="protein sequence ID" value="KAK7390185.1"/>
    <property type="molecule type" value="Genomic_DNA"/>
</dbReference>
<reference evidence="1 2" key="1">
    <citation type="submission" date="2024-01" db="EMBL/GenBank/DDBJ databases">
        <title>The genomes of 5 underutilized Papilionoideae crops provide insights into root nodulation and disease resistanc.</title>
        <authorList>
            <person name="Jiang F."/>
        </authorList>
    </citation>
    <scope>NUCLEOTIDE SEQUENCE [LARGE SCALE GENOMIC DNA]</scope>
    <source>
        <strain evidence="1">DUOXIRENSHENG_FW03</strain>
        <tissue evidence="1">Leaves</tissue>
    </source>
</reference>
<comment type="caution">
    <text evidence="1">The sequence shown here is derived from an EMBL/GenBank/DDBJ whole genome shotgun (WGS) entry which is preliminary data.</text>
</comment>
<proteinExistence type="predicted"/>
<evidence type="ECO:0000313" key="2">
    <source>
        <dbReference type="Proteomes" id="UP001386955"/>
    </source>
</evidence>
<protein>
    <submittedName>
        <fullName evidence="1">Uncharacterized protein</fullName>
    </submittedName>
</protein>
<evidence type="ECO:0000313" key="1">
    <source>
        <dbReference type="EMBL" id="KAK7390185.1"/>
    </source>
</evidence>
<keyword evidence="2" id="KW-1185">Reference proteome</keyword>
<sequence>MEKYRVRSSSFRTWLLAQLYQNTGLWKAEEARHLLRTQVVEDILESPVHFREEQMVLHSTNIDSYILNSDHNIDGVCLLENATKV</sequence>
<organism evidence="1 2">
    <name type="scientific">Psophocarpus tetragonolobus</name>
    <name type="common">Winged bean</name>
    <name type="synonym">Dolichos tetragonolobus</name>
    <dbReference type="NCBI Taxonomy" id="3891"/>
    <lineage>
        <taxon>Eukaryota</taxon>
        <taxon>Viridiplantae</taxon>
        <taxon>Streptophyta</taxon>
        <taxon>Embryophyta</taxon>
        <taxon>Tracheophyta</taxon>
        <taxon>Spermatophyta</taxon>
        <taxon>Magnoliopsida</taxon>
        <taxon>eudicotyledons</taxon>
        <taxon>Gunneridae</taxon>
        <taxon>Pentapetalae</taxon>
        <taxon>rosids</taxon>
        <taxon>fabids</taxon>
        <taxon>Fabales</taxon>
        <taxon>Fabaceae</taxon>
        <taxon>Papilionoideae</taxon>
        <taxon>50 kb inversion clade</taxon>
        <taxon>NPAAA clade</taxon>
        <taxon>indigoferoid/millettioid clade</taxon>
        <taxon>Phaseoleae</taxon>
        <taxon>Psophocarpus</taxon>
    </lineage>
</organism>